<dbReference type="InterPro" id="IPR036872">
    <property type="entry name" value="CH_dom_sf"/>
</dbReference>
<protein>
    <submittedName>
        <fullName evidence="1">---NA</fullName>
    </submittedName>
</protein>
<comment type="caution">
    <text evidence="1">The sequence shown here is derived from an EMBL/GenBank/DDBJ whole genome shotgun (WGS) entry which is preliminary data.</text>
</comment>
<proteinExistence type="predicted"/>
<dbReference type="AlphaFoldDB" id="A0A6S7IMJ3"/>
<keyword evidence="2" id="KW-1185">Reference proteome</keyword>
<dbReference type="Proteomes" id="UP001152795">
    <property type="component" value="Unassembled WGS sequence"/>
</dbReference>
<accession>A0A6S7IMJ3</accession>
<sequence length="175" mass="19605">MYNSRKPKVLFRPARWLVSSLRYGFLMPMACGRRMFAAKKDVEDFSSHIQWVNSKIKDPNYHIESLADLAKGTSLLQLVDSCLKNSSKSRHEFVFGEMDDSRCLSLVKVRVSLNLMESKGVITKGEFSADLIAAGDVEHIRGIVVKLALFPTTLQRGQNLQAAENGPSSVVTEVW</sequence>
<gene>
    <name evidence="1" type="ORF">PACLA_8A080912</name>
</gene>
<dbReference type="EMBL" id="CACRXK020010918">
    <property type="protein sequence ID" value="CAB4020364.1"/>
    <property type="molecule type" value="Genomic_DNA"/>
</dbReference>
<dbReference type="Gene3D" id="1.10.418.10">
    <property type="entry name" value="Calponin-like domain"/>
    <property type="match status" value="1"/>
</dbReference>
<evidence type="ECO:0000313" key="2">
    <source>
        <dbReference type="Proteomes" id="UP001152795"/>
    </source>
</evidence>
<name>A0A6S7IMJ3_PARCT</name>
<reference evidence="1" key="1">
    <citation type="submission" date="2020-04" db="EMBL/GenBank/DDBJ databases">
        <authorList>
            <person name="Alioto T."/>
            <person name="Alioto T."/>
            <person name="Gomez Garrido J."/>
        </authorList>
    </citation>
    <scope>NUCLEOTIDE SEQUENCE</scope>
    <source>
        <strain evidence="1">A484AB</strain>
    </source>
</reference>
<organism evidence="1 2">
    <name type="scientific">Paramuricea clavata</name>
    <name type="common">Red gorgonian</name>
    <name type="synonym">Violescent sea-whip</name>
    <dbReference type="NCBI Taxonomy" id="317549"/>
    <lineage>
        <taxon>Eukaryota</taxon>
        <taxon>Metazoa</taxon>
        <taxon>Cnidaria</taxon>
        <taxon>Anthozoa</taxon>
        <taxon>Octocorallia</taxon>
        <taxon>Malacalcyonacea</taxon>
        <taxon>Plexauridae</taxon>
        <taxon>Paramuricea</taxon>
    </lineage>
</organism>
<evidence type="ECO:0000313" key="1">
    <source>
        <dbReference type="EMBL" id="CAB4020364.1"/>
    </source>
</evidence>